<keyword evidence="1" id="KW-0479">Metal-binding</keyword>
<dbReference type="GO" id="GO:0008270">
    <property type="term" value="F:zinc ion binding"/>
    <property type="evidence" value="ECO:0007669"/>
    <property type="project" value="UniProtKB-KW"/>
</dbReference>
<dbReference type="CDD" id="cd01025">
    <property type="entry name" value="TOPRIM_recR"/>
    <property type="match status" value="1"/>
</dbReference>
<dbReference type="PROSITE" id="PS50880">
    <property type="entry name" value="TOPRIM"/>
    <property type="match status" value="1"/>
</dbReference>
<dbReference type="PANTHER" id="PTHR30446">
    <property type="entry name" value="RECOMBINATION PROTEIN RECR"/>
    <property type="match status" value="1"/>
</dbReference>
<keyword evidence="2" id="KW-0227">DNA damage</keyword>
<proteinExistence type="inferred from homology"/>
<sequence>MTRSEPPAEPVVALINEFTKLPTIGPKTAARLVFHILNRPRNEAQSLSEAILAVKDRVGFCSICASITESDPCAFCRDERRDATLLCVVADAKDLYAIERSGAFHGRYHVLGGVISPMDGIGPGQLRVRELVERVGSEATHEVIIATNPNAEGEATALYLSRLLAPLVATVSRLAYGLPIGSDLDYADEATLARALEGRRLM</sequence>
<evidence type="ECO:0000256" key="2">
    <source>
        <dbReference type="ARBA" id="ARBA00022763"/>
    </source>
</evidence>
<protein>
    <submittedName>
        <fullName evidence="8">DNA repair and recombination protein</fullName>
    </submittedName>
</protein>
<dbReference type="Pfam" id="PF13662">
    <property type="entry name" value="Toprim_4"/>
    <property type="match status" value="1"/>
</dbReference>
<dbReference type="InterPro" id="IPR006171">
    <property type="entry name" value="TOPRIM_dom"/>
</dbReference>
<evidence type="ECO:0000256" key="5">
    <source>
        <dbReference type="ARBA" id="ARBA00023172"/>
    </source>
</evidence>
<feature type="domain" description="Toprim" evidence="7">
    <location>
        <begin position="84"/>
        <end position="179"/>
    </location>
</feature>
<dbReference type="SUPFAM" id="SSF111304">
    <property type="entry name" value="Recombination protein RecR"/>
    <property type="match status" value="1"/>
</dbReference>
<evidence type="ECO:0000313" key="8">
    <source>
        <dbReference type="EMBL" id="CBI01778.1"/>
    </source>
</evidence>
<keyword evidence="6" id="KW-0234">DNA repair</keyword>
<dbReference type="SMART" id="SM00493">
    <property type="entry name" value="TOPRIM"/>
    <property type="match status" value="1"/>
</dbReference>
<dbReference type="Gene3D" id="1.10.8.420">
    <property type="entry name" value="RecR Domain 1"/>
    <property type="match status" value="1"/>
</dbReference>
<name>E6Q3L7_9ZZZZ</name>
<dbReference type="GO" id="GO:0003677">
    <property type="term" value="F:DNA binding"/>
    <property type="evidence" value="ECO:0007669"/>
    <property type="project" value="InterPro"/>
</dbReference>
<dbReference type="Gene3D" id="6.10.250.240">
    <property type="match status" value="1"/>
</dbReference>
<evidence type="ECO:0000259" key="7">
    <source>
        <dbReference type="PROSITE" id="PS50880"/>
    </source>
</evidence>
<dbReference type="InterPro" id="IPR023627">
    <property type="entry name" value="Rcmb_RecR"/>
</dbReference>
<keyword evidence="4" id="KW-0862">Zinc</keyword>
<evidence type="ECO:0000256" key="1">
    <source>
        <dbReference type="ARBA" id="ARBA00022723"/>
    </source>
</evidence>
<accession>E6Q3L7</accession>
<dbReference type="Gene3D" id="3.40.1360.10">
    <property type="match status" value="1"/>
</dbReference>
<keyword evidence="3" id="KW-0863">Zinc-finger</keyword>
<keyword evidence="5" id="KW-0233">DNA recombination</keyword>
<dbReference type="PROSITE" id="PS01300">
    <property type="entry name" value="RECR"/>
    <property type="match status" value="1"/>
</dbReference>
<organism evidence="8">
    <name type="scientific">mine drainage metagenome</name>
    <dbReference type="NCBI Taxonomy" id="410659"/>
    <lineage>
        <taxon>unclassified sequences</taxon>
        <taxon>metagenomes</taxon>
        <taxon>ecological metagenomes</taxon>
    </lineage>
</organism>
<dbReference type="GO" id="GO:0006281">
    <property type="term" value="P:DNA repair"/>
    <property type="evidence" value="ECO:0007669"/>
    <property type="project" value="UniProtKB-KW"/>
</dbReference>
<dbReference type="EMBL" id="CABO01000025">
    <property type="protein sequence ID" value="CBI01778.1"/>
    <property type="molecule type" value="Genomic_DNA"/>
</dbReference>
<dbReference type="InterPro" id="IPR000093">
    <property type="entry name" value="DNA_Rcmb_RecR"/>
</dbReference>
<dbReference type="Pfam" id="PF02132">
    <property type="entry name" value="RecR_ZnF"/>
    <property type="match status" value="1"/>
</dbReference>
<dbReference type="PANTHER" id="PTHR30446:SF0">
    <property type="entry name" value="RECOMBINATION PROTEIN RECR"/>
    <property type="match status" value="1"/>
</dbReference>
<dbReference type="Pfam" id="PF21176">
    <property type="entry name" value="RecR_HhH"/>
    <property type="match status" value="1"/>
</dbReference>
<dbReference type="Pfam" id="PF21175">
    <property type="entry name" value="RecR_C"/>
    <property type="match status" value="1"/>
</dbReference>
<dbReference type="HAMAP" id="MF_00017">
    <property type="entry name" value="RecR"/>
    <property type="match status" value="1"/>
</dbReference>
<dbReference type="AlphaFoldDB" id="E6Q3L7"/>
<evidence type="ECO:0000256" key="3">
    <source>
        <dbReference type="ARBA" id="ARBA00022771"/>
    </source>
</evidence>
<dbReference type="InterPro" id="IPR015967">
    <property type="entry name" value="Rcmb_RecR_Znf"/>
</dbReference>
<evidence type="ECO:0000256" key="6">
    <source>
        <dbReference type="ARBA" id="ARBA00023204"/>
    </source>
</evidence>
<evidence type="ECO:0000256" key="4">
    <source>
        <dbReference type="ARBA" id="ARBA00022833"/>
    </source>
</evidence>
<reference evidence="8" key="1">
    <citation type="submission" date="2009-10" db="EMBL/GenBank/DDBJ databases">
        <title>Diversity of trophic interactions inside an arsenic-rich microbial ecosystem.</title>
        <authorList>
            <person name="Bertin P.N."/>
            <person name="Heinrich-Salmeron A."/>
            <person name="Pelletier E."/>
            <person name="Goulhen-Chollet F."/>
            <person name="Arsene-Ploetze F."/>
            <person name="Gallien S."/>
            <person name="Calteau A."/>
            <person name="Vallenet D."/>
            <person name="Casiot C."/>
            <person name="Chane-Woon-Ming B."/>
            <person name="Giloteaux L."/>
            <person name="Barakat M."/>
            <person name="Bonnefoy V."/>
            <person name="Bruneel O."/>
            <person name="Chandler M."/>
            <person name="Cleiss J."/>
            <person name="Duran R."/>
            <person name="Elbaz-Poulichet F."/>
            <person name="Fonknechten N."/>
            <person name="Lauga B."/>
            <person name="Mornico D."/>
            <person name="Ortet P."/>
            <person name="Schaeffer C."/>
            <person name="Siguier P."/>
            <person name="Alexander Thil Smith A."/>
            <person name="Van Dorsselaer A."/>
            <person name="Weissenbach J."/>
            <person name="Medigue C."/>
            <person name="Le Paslier D."/>
        </authorList>
    </citation>
    <scope>NUCLEOTIDE SEQUENCE</scope>
</reference>
<dbReference type="NCBIfam" id="TIGR00615">
    <property type="entry name" value="recR"/>
    <property type="match status" value="1"/>
</dbReference>
<dbReference type="InterPro" id="IPR034137">
    <property type="entry name" value="TOPRIM_RecR"/>
</dbReference>
<comment type="caution">
    <text evidence="8">The sequence shown here is derived from an EMBL/GenBank/DDBJ whole genome shotgun (WGS) entry which is preliminary data.</text>
</comment>
<gene>
    <name evidence="8" type="primary">recR</name>
    <name evidence="8" type="ORF">CARN4_0770</name>
</gene>
<dbReference type="GO" id="GO:0006310">
    <property type="term" value="P:DNA recombination"/>
    <property type="evidence" value="ECO:0007669"/>
    <property type="project" value="UniProtKB-KW"/>
</dbReference>